<sequence>MADNALAPVSKNALVPRNYPTKDLLRETAAYPQYGDLAGYLSSRRMMPPIDMRYSGGGDFEYSPLLSKDLPVTGVVRAGAPSTVVHELTHAAQRQMGWQYNELKKKSAKQLAPDEQQFIDAYEKLIFAPSEFGRKMDFADVKTARSIAPEWAKEKAGYRASGSELQAFGMGSTVSPNTFNPAPMHVDPTYATEFSVLLDLANRAQKRQPFTPGR</sequence>
<evidence type="ECO:0000313" key="2">
    <source>
        <dbReference type="Proteomes" id="UP000092093"/>
    </source>
</evidence>
<name>A0A1B7X2C1_APHFL</name>
<reference evidence="1 2" key="1">
    <citation type="submission" date="2015-09" db="EMBL/GenBank/DDBJ databases">
        <title>Aphanizomenon flos-aquae WA102.</title>
        <authorList>
            <person name="Driscoll C."/>
        </authorList>
    </citation>
    <scope>NUCLEOTIDE SEQUENCE [LARGE SCALE GENOMIC DNA]</scope>
    <source>
        <strain evidence="1">WA102</strain>
    </source>
</reference>
<organism evidence="1 2">
    <name type="scientific">Aphanizomenon flos-aquae WA102</name>
    <dbReference type="NCBI Taxonomy" id="1710896"/>
    <lineage>
        <taxon>Bacteria</taxon>
        <taxon>Bacillati</taxon>
        <taxon>Cyanobacteriota</taxon>
        <taxon>Cyanophyceae</taxon>
        <taxon>Nostocales</taxon>
        <taxon>Aphanizomenonaceae</taxon>
        <taxon>Aphanizomenon</taxon>
    </lineage>
</organism>
<dbReference type="Proteomes" id="UP000092093">
    <property type="component" value="Unassembled WGS sequence"/>
</dbReference>
<proteinExistence type="predicted"/>
<comment type="caution">
    <text evidence="1">The sequence shown here is derived from an EMBL/GenBank/DDBJ whole genome shotgun (WGS) entry which is preliminary data.</text>
</comment>
<dbReference type="AlphaFoldDB" id="A0A1B7X2C1"/>
<gene>
    <name evidence="1" type="ORF">AN484_11850</name>
</gene>
<evidence type="ECO:0000313" key="1">
    <source>
        <dbReference type="EMBL" id="OBQ43507.1"/>
    </source>
</evidence>
<protein>
    <submittedName>
        <fullName evidence="1">Uncharacterized protein</fullName>
    </submittedName>
</protein>
<dbReference type="EMBL" id="LJOW01000051">
    <property type="protein sequence ID" value="OBQ43507.1"/>
    <property type="molecule type" value="Genomic_DNA"/>
</dbReference>
<accession>A0A1B7X2C1</accession>